<dbReference type="GO" id="GO:0007264">
    <property type="term" value="P:small GTPase-mediated signal transduction"/>
    <property type="evidence" value="ECO:0007669"/>
    <property type="project" value="InterPro"/>
</dbReference>
<dbReference type="SUPFAM" id="SSF51316">
    <property type="entry name" value="Mss4-like"/>
    <property type="match status" value="1"/>
</dbReference>
<dbReference type="GO" id="GO:0005085">
    <property type="term" value="F:guanyl-nucleotide exchange factor activity"/>
    <property type="evidence" value="ECO:0007669"/>
    <property type="project" value="UniProtKB-KW"/>
</dbReference>
<evidence type="ECO:0000256" key="2">
    <source>
        <dbReference type="ARBA" id="ARBA00022658"/>
    </source>
</evidence>
<dbReference type="InterPro" id="IPR011057">
    <property type="entry name" value="Mss4-like_sf"/>
</dbReference>
<keyword evidence="1" id="KW-0813">Transport</keyword>
<evidence type="ECO:0000313" key="5">
    <source>
        <dbReference type="WBParaSite" id="ALUE_0001265501-mRNA-1"/>
    </source>
</evidence>
<keyword evidence="4" id="KW-1185">Reference proteome</keyword>
<dbReference type="PANTHER" id="PTHR13276">
    <property type="entry name" value="GUANINE NUCLEOTIDE EXCHANGE FACTOR MSS4"/>
    <property type="match status" value="1"/>
</dbReference>
<dbReference type="FunFam" id="2.170.150.10:FF:000005">
    <property type="entry name" value="Guanine nucleotide exchange factor MSS4"/>
    <property type="match status" value="1"/>
</dbReference>
<dbReference type="AlphaFoldDB" id="A0A0M3I6H6"/>
<dbReference type="PROSITE" id="PS51796">
    <property type="entry name" value="MSS4"/>
    <property type="match status" value="1"/>
</dbReference>
<keyword evidence="2" id="KW-0344">Guanine-nucleotide releasing factor</keyword>
<evidence type="ECO:0000313" key="4">
    <source>
        <dbReference type="Proteomes" id="UP000036681"/>
    </source>
</evidence>
<dbReference type="Proteomes" id="UP000036681">
    <property type="component" value="Unplaced"/>
</dbReference>
<sequence length="133" mass="15212">MFTVNPALVNENCSTKNEPTDVSALVGSNKKNSKTIRCRHCQSLVFEANKATLLKGEERELREMSVGGAKGELKEKIDLWWFTDNEFLFDTVGWQTVDGVKSLMCGDCEFGPFGWRTDDNKRFYIAVERMLYK</sequence>
<dbReference type="GO" id="GO:0008270">
    <property type="term" value="F:zinc ion binding"/>
    <property type="evidence" value="ECO:0007669"/>
    <property type="project" value="TreeGrafter"/>
</dbReference>
<dbReference type="GO" id="GO:0015031">
    <property type="term" value="P:protein transport"/>
    <property type="evidence" value="ECO:0007669"/>
    <property type="project" value="UniProtKB-KW"/>
</dbReference>
<keyword evidence="3" id="KW-0653">Protein transport</keyword>
<organism evidence="4 5">
    <name type="scientific">Ascaris lumbricoides</name>
    <name type="common">Giant roundworm</name>
    <dbReference type="NCBI Taxonomy" id="6252"/>
    <lineage>
        <taxon>Eukaryota</taxon>
        <taxon>Metazoa</taxon>
        <taxon>Ecdysozoa</taxon>
        <taxon>Nematoda</taxon>
        <taxon>Chromadorea</taxon>
        <taxon>Rhabditida</taxon>
        <taxon>Spirurina</taxon>
        <taxon>Ascaridomorpha</taxon>
        <taxon>Ascaridoidea</taxon>
        <taxon>Ascarididae</taxon>
        <taxon>Ascaris</taxon>
    </lineage>
</organism>
<dbReference type="GO" id="GO:0006892">
    <property type="term" value="P:post-Golgi vesicle-mediated transport"/>
    <property type="evidence" value="ECO:0007669"/>
    <property type="project" value="TreeGrafter"/>
</dbReference>
<reference evidence="5" key="1">
    <citation type="submission" date="2017-02" db="UniProtKB">
        <authorList>
            <consortium name="WormBaseParasite"/>
        </authorList>
    </citation>
    <scope>IDENTIFICATION</scope>
</reference>
<dbReference type="Gene3D" id="2.170.150.10">
    <property type="entry name" value="Metal Binding Protein, Guanine Nucleotide Exchange Factor, Chain A"/>
    <property type="match status" value="1"/>
</dbReference>
<evidence type="ECO:0000256" key="1">
    <source>
        <dbReference type="ARBA" id="ARBA00022448"/>
    </source>
</evidence>
<dbReference type="InterPro" id="IPR007515">
    <property type="entry name" value="Mss4"/>
</dbReference>
<dbReference type="WBParaSite" id="ALUE_0001265501-mRNA-1">
    <property type="protein sequence ID" value="ALUE_0001265501-mRNA-1"/>
    <property type="gene ID" value="ALUE_0001265501"/>
</dbReference>
<dbReference type="Pfam" id="PF04421">
    <property type="entry name" value="Mss4"/>
    <property type="match status" value="1"/>
</dbReference>
<dbReference type="GO" id="GO:0016020">
    <property type="term" value="C:membrane"/>
    <property type="evidence" value="ECO:0007669"/>
    <property type="project" value="TreeGrafter"/>
</dbReference>
<dbReference type="PANTHER" id="PTHR13276:SF3">
    <property type="entry name" value="MSS4-LIKE PROTEIN"/>
    <property type="match status" value="1"/>
</dbReference>
<dbReference type="InterPro" id="IPR011323">
    <property type="entry name" value="Mss4/transl-control_tumour"/>
</dbReference>
<accession>A0A0M3I6H6</accession>
<evidence type="ECO:0000256" key="3">
    <source>
        <dbReference type="ARBA" id="ARBA00022927"/>
    </source>
</evidence>
<protein>
    <submittedName>
        <fullName evidence="5">Guanine nucleotide exchange factor MSS4</fullName>
    </submittedName>
</protein>
<proteinExistence type="predicted"/>
<name>A0A0M3I6H6_ASCLU</name>
<dbReference type="GO" id="GO:0005829">
    <property type="term" value="C:cytosol"/>
    <property type="evidence" value="ECO:0007669"/>
    <property type="project" value="TreeGrafter"/>
</dbReference>